<dbReference type="PANTHER" id="PTHR46461">
    <property type="entry name" value="KELCH DOMAIN-CONTAINING PROTEIN 3"/>
    <property type="match status" value="1"/>
</dbReference>
<dbReference type="Pfam" id="PF24681">
    <property type="entry name" value="Kelch_KLHDC2_KLHL20_DRC7"/>
    <property type="match status" value="2"/>
</dbReference>
<keyword evidence="2" id="KW-1185">Reference proteome</keyword>
<evidence type="ECO:0000313" key="2">
    <source>
        <dbReference type="Proteomes" id="UP001378592"/>
    </source>
</evidence>
<organism evidence="1 2">
    <name type="scientific">Gryllus longicercus</name>
    <dbReference type="NCBI Taxonomy" id="2509291"/>
    <lineage>
        <taxon>Eukaryota</taxon>
        <taxon>Metazoa</taxon>
        <taxon>Ecdysozoa</taxon>
        <taxon>Arthropoda</taxon>
        <taxon>Hexapoda</taxon>
        <taxon>Insecta</taxon>
        <taxon>Pterygota</taxon>
        <taxon>Neoptera</taxon>
        <taxon>Polyneoptera</taxon>
        <taxon>Orthoptera</taxon>
        <taxon>Ensifera</taxon>
        <taxon>Gryllidea</taxon>
        <taxon>Grylloidea</taxon>
        <taxon>Gryllidae</taxon>
        <taxon>Gryllinae</taxon>
        <taxon>Gryllus</taxon>
    </lineage>
</organism>
<proteinExistence type="predicted"/>
<gene>
    <name evidence="1" type="ORF">R5R35_008750</name>
</gene>
<dbReference type="Proteomes" id="UP001378592">
    <property type="component" value="Unassembled WGS sequence"/>
</dbReference>
<protein>
    <submittedName>
        <fullName evidence="1">Uncharacterized protein</fullName>
    </submittedName>
</protein>
<dbReference type="GO" id="GO:0003682">
    <property type="term" value="F:chromatin binding"/>
    <property type="evidence" value="ECO:0007669"/>
    <property type="project" value="InterPro"/>
</dbReference>
<dbReference type="Gene3D" id="2.120.10.80">
    <property type="entry name" value="Kelch-type beta propeller"/>
    <property type="match status" value="2"/>
</dbReference>
<comment type="caution">
    <text evidence="1">The sequence shown here is derived from an EMBL/GenBank/DDBJ whole genome shotgun (WGS) entry which is preliminary data.</text>
</comment>
<dbReference type="EMBL" id="JAZDUA010000137">
    <property type="protein sequence ID" value="KAK7866762.1"/>
    <property type="molecule type" value="Genomic_DNA"/>
</dbReference>
<dbReference type="GO" id="GO:0005737">
    <property type="term" value="C:cytoplasm"/>
    <property type="evidence" value="ECO:0007669"/>
    <property type="project" value="TreeGrafter"/>
</dbReference>
<accession>A0AAN9VU45</accession>
<dbReference type="AlphaFoldDB" id="A0AAN9VU45"/>
<sequence length="352" mass="39981">MNWTVRIQDYDILRIRRPFVYVDGTIFSFGFSDDPSGLLSDDRGPMDVYMMNTNNYEMTVLPHSDSTPLKRSGHSAVLYDKKVYIWGGEFGWDLFPELLCFDTESSTWSEPATTGTPPTSCRHHCAFVIGKIMYILGGLNEPGGPFSQEIFTLDLESMQWGELVTEGSPVFDVGTWVCAIDSKVYVFLGESYYTSWNEGSCLDMHSKSWRHFQVRGWYPQLMLSAPFSYKENIYIFGGRCRLSKTNCNDLCRFSPATKKWEVVKPAGDAPRPRHLSSCIVCEDRLFLFGGIVNNFEMFGCLDFHVLDFSPSLRTLSLMAVIYYNLSLQHLPISLRSDAVDMSGITGVRFTPP</sequence>
<dbReference type="PANTHER" id="PTHR46461:SF1">
    <property type="entry name" value="KELCH DOMAIN-CONTAINING PROTEIN 3"/>
    <property type="match status" value="1"/>
</dbReference>
<dbReference type="SUPFAM" id="SSF117281">
    <property type="entry name" value="Kelch motif"/>
    <property type="match status" value="1"/>
</dbReference>
<name>A0AAN9VU45_9ORTH</name>
<reference evidence="1 2" key="1">
    <citation type="submission" date="2024-03" db="EMBL/GenBank/DDBJ databases">
        <title>The genome assembly and annotation of the cricket Gryllus longicercus Weissman &amp; Gray.</title>
        <authorList>
            <person name="Szrajer S."/>
            <person name="Gray D."/>
            <person name="Ylla G."/>
        </authorList>
    </citation>
    <scope>NUCLEOTIDE SEQUENCE [LARGE SCALE GENOMIC DNA]</scope>
    <source>
        <strain evidence="1">DAG 2021-001</strain>
        <tissue evidence="1">Whole body minus gut</tissue>
    </source>
</reference>
<dbReference type="InterPro" id="IPR015915">
    <property type="entry name" value="Kelch-typ_b-propeller"/>
</dbReference>
<dbReference type="InterPro" id="IPR052637">
    <property type="entry name" value="KLHDC3-like"/>
</dbReference>
<evidence type="ECO:0000313" key="1">
    <source>
        <dbReference type="EMBL" id="KAK7866762.1"/>
    </source>
</evidence>